<dbReference type="Proteomes" id="UP001148313">
    <property type="component" value="Unassembled WGS sequence"/>
</dbReference>
<keyword evidence="3" id="KW-1185">Reference proteome</keyword>
<protein>
    <submittedName>
        <fullName evidence="2">SH3 domain-containing protein</fullName>
    </submittedName>
</protein>
<gene>
    <name evidence="2" type="ORF">OOZ53_22545</name>
</gene>
<organism evidence="2 3">
    <name type="scientific">Hoeflea poritis</name>
    <dbReference type="NCBI Taxonomy" id="2993659"/>
    <lineage>
        <taxon>Bacteria</taxon>
        <taxon>Pseudomonadati</taxon>
        <taxon>Pseudomonadota</taxon>
        <taxon>Alphaproteobacteria</taxon>
        <taxon>Hyphomicrobiales</taxon>
        <taxon>Rhizobiaceae</taxon>
        <taxon>Hoeflea</taxon>
    </lineage>
</organism>
<accession>A0ABT4VTX2</accession>
<evidence type="ECO:0000256" key="1">
    <source>
        <dbReference type="SAM" id="SignalP"/>
    </source>
</evidence>
<sequence length="121" mass="13383">MTISRSFFASVVVAATLCAPAAQASSFAAWEVANVAWDDVLNVRAWPSAKSAIRAGYPNGTPLSMTGRCMNGVDLKNIAVLPQDEQVQMVRYTWCEVWHDPSNTGDWQTGWVYGRYIQPQQ</sequence>
<name>A0ABT4VTX2_9HYPH</name>
<evidence type="ECO:0000313" key="2">
    <source>
        <dbReference type="EMBL" id="MDA4848155.1"/>
    </source>
</evidence>
<dbReference type="Gene3D" id="2.30.30.40">
    <property type="entry name" value="SH3 Domains"/>
    <property type="match status" value="1"/>
</dbReference>
<feature type="signal peptide" evidence="1">
    <location>
        <begin position="1"/>
        <end position="24"/>
    </location>
</feature>
<dbReference type="EMBL" id="JAPJZH010000019">
    <property type="protein sequence ID" value="MDA4848155.1"/>
    <property type="molecule type" value="Genomic_DNA"/>
</dbReference>
<feature type="chain" id="PRO_5046743080" evidence="1">
    <location>
        <begin position="25"/>
        <end position="121"/>
    </location>
</feature>
<evidence type="ECO:0000313" key="3">
    <source>
        <dbReference type="Proteomes" id="UP001148313"/>
    </source>
</evidence>
<comment type="caution">
    <text evidence="2">The sequence shown here is derived from an EMBL/GenBank/DDBJ whole genome shotgun (WGS) entry which is preliminary data.</text>
</comment>
<dbReference type="RefSeq" id="WP_271092005.1">
    <property type="nucleotide sequence ID" value="NZ_JAPJZH010000019.1"/>
</dbReference>
<reference evidence="2" key="1">
    <citation type="submission" date="2022-11" db="EMBL/GenBank/DDBJ databases">
        <title>Hoeflea poritis sp. nov., isolated from scleractinian coral Porites lutea.</title>
        <authorList>
            <person name="Zhang G."/>
            <person name="Wei Q."/>
            <person name="Cai L."/>
        </authorList>
    </citation>
    <scope>NUCLEOTIDE SEQUENCE</scope>
    <source>
        <strain evidence="2">E7-10</strain>
    </source>
</reference>
<keyword evidence="1" id="KW-0732">Signal</keyword>
<proteinExistence type="predicted"/>